<proteinExistence type="predicted"/>
<dbReference type="InterPro" id="IPR055636">
    <property type="entry name" value="DUF7212"/>
</dbReference>
<protein>
    <submittedName>
        <fullName evidence="1">Uncharacterized protein</fullName>
    </submittedName>
</protein>
<keyword evidence="2" id="KW-1185">Reference proteome</keyword>
<dbReference type="Proteomes" id="UP000663288">
    <property type="component" value="Segment"/>
</dbReference>
<sequence>MQSQQSSQFKHGGLKPSSINILRLISELEGCYQLTKYMAFDTDNAILTEMKQRYYKLYYQTVKQEKEQCTQS</sequence>
<evidence type="ECO:0000313" key="1">
    <source>
        <dbReference type="EMBL" id="QPB08052.1"/>
    </source>
</evidence>
<accession>A0A873WGI8</accession>
<organism evidence="1 2">
    <name type="scientific">Synechococcus phage S-H9-1</name>
    <dbReference type="NCBI Taxonomy" id="2783674"/>
    <lineage>
        <taxon>Viruses</taxon>
        <taxon>Duplodnaviria</taxon>
        <taxon>Heunggongvirae</taxon>
        <taxon>Uroviricota</taxon>
        <taxon>Caudoviricetes</taxon>
        <taxon>Pantevenvirales</taxon>
        <taxon>Kyanoviridae</taxon>
        <taxon>Scyllavirus</taxon>
        <taxon>Scyllavirus aitchnine</taxon>
    </lineage>
</organism>
<dbReference type="GeneID" id="77945651"/>
<name>A0A873WGI8_9CAUD</name>
<dbReference type="EMBL" id="MW117966">
    <property type="protein sequence ID" value="QPB08052.1"/>
    <property type="molecule type" value="Genomic_DNA"/>
</dbReference>
<reference evidence="1" key="1">
    <citation type="submission" date="2020-10" db="EMBL/GenBank/DDBJ databases">
        <title>The Isolation and Genome Sequence of a Novel Cyanophage S-H9-1 from the Yellow Sea, China.</title>
        <authorList>
            <person name="Jiang T."/>
        </authorList>
    </citation>
    <scope>NUCLEOTIDE SEQUENCE</scope>
</reference>
<dbReference type="RefSeq" id="YP_010669468.1">
    <property type="nucleotide sequence ID" value="NC_070961.1"/>
</dbReference>
<dbReference type="KEGG" id="vg:77945651"/>
<evidence type="ECO:0000313" key="2">
    <source>
        <dbReference type="Proteomes" id="UP000663288"/>
    </source>
</evidence>
<dbReference type="Pfam" id="PF23848">
    <property type="entry name" value="DUF7212"/>
    <property type="match status" value="1"/>
</dbReference>